<evidence type="ECO:0000259" key="3">
    <source>
        <dbReference type="Pfam" id="PF00389"/>
    </source>
</evidence>
<reference evidence="5 6" key="1">
    <citation type="submission" date="2015-06" db="EMBL/GenBank/DDBJ databases">
        <title>Genome sequencing of Thermotogales isolates from hydrothermal vents.</title>
        <authorList>
            <person name="Haverkamp T.H."/>
            <person name="Kublanov I.V."/>
            <person name="Nesbo C.L."/>
        </authorList>
    </citation>
    <scope>NUCLEOTIDE SEQUENCE [LARGE SCALE GENOMIC DNA]</scope>
    <source>
        <strain evidence="6">ik275mar</strain>
    </source>
</reference>
<evidence type="ECO:0000259" key="4">
    <source>
        <dbReference type="Pfam" id="PF02826"/>
    </source>
</evidence>
<dbReference type="InterPro" id="IPR036291">
    <property type="entry name" value="NAD(P)-bd_dom_sf"/>
</dbReference>
<sequence>MKAMVLTKITEYFRKKMEDYKEIEWFTSKDIARLEEMDIVIGGFLTEEQVLKAKNLKVIFIPWTGTDKLPWKVIKERGIIVSNSHGNGKMVAERAIALSLALMGRVVEYHNDLKEGIWHGFAVGFKEDDYWFSLQKKKVAILGTGVIGRHIAKLLKGFDCYIIGFKNKLEEIEGFHKITNNLKEAIENSQVVYLALPLTSKTRNIIDGEVLSCMEGKYLINVGRGELIDEKALYSILKDKKLKGFASDVWYNYPSKEREIILPYNYPINMFKNVVISPHVGGYTVEGQNGRIDELFKNINAFLKDGMPLTVVDPDLMY</sequence>
<evidence type="ECO:0000256" key="1">
    <source>
        <dbReference type="ARBA" id="ARBA00023002"/>
    </source>
</evidence>
<evidence type="ECO:0000313" key="6">
    <source>
        <dbReference type="Proteomes" id="UP000242616"/>
    </source>
</evidence>
<keyword evidence="1 2" id="KW-0560">Oxidoreductase</keyword>
<dbReference type="CDD" id="cd12165">
    <property type="entry name" value="2-Hacid_dh_6"/>
    <property type="match status" value="1"/>
</dbReference>
<dbReference type="PANTHER" id="PTHR10996">
    <property type="entry name" value="2-HYDROXYACID DEHYDROGENASE-RELATED"/>
    <property type="match status" value="1"/>
</dbReference>
<keyword evidence="6" id="KW-1185">Reference proteome</keyword>
<dbReference type="EMBL" id="LBFC01000006">
    <property type="protein sequence ID" value="ONN27694.1"/>
    <property type="molecule type" value="Genomic_DNA"/>
</dbReference>
<comment type="similarity">
    <text evidence="2">Belongs to the D-isomer specific 2-hydroxyacid dehydrogenase family.</text>
</comment>
<dbReference type="Pfam" id="PF00389">
    <property type="entry name" value="2-Hacid_dh"/>
    <property type="match status" value="1"/>
</dbReference>
<dbReference type="PANTHER" id="PTHR10996:SF283">
    <property type="entry name" value="GLYOXYLATE_HYDROXYPYRUVATE REDUCTASE B"/>
    <property type="match status" value="1"/>
</dbReference>
<proteinExistence type="inferred from homology"/>
<dbReference type="Pfam" id="PF02826">
    <property type="entry name" value="2-Hacid_dh_C"/>
    <property type="match status" value="1"/>
</dbReference>
<accession>A0ABX3IK82</accession>
<dbReference type="Gene3D" id="3.40.50.720">
    <property type="entry name" value="NAD(P)-binding Rossmann-like Domain"/>
    <property type="match status" value="2"/>
</dbReference>
<dbReference type="SUPFAM" id="SSF52283">
    <property type="entry name" value="Formate/glycerate dehydrogenase catalytic domain-like"/>
    <property type="match status" value="1"/>
</dbReference>
<dbReference type="Proteomes" id="UP000242616">
    <property type="component" value="Unassembled WGS sequence"/>
</dbReference>
<protein>
    <submittedName>
        <fullName evidence="5">2-hydroxyacid dehydrogenase</fullName>
    </submittedName>
</protein>
<feature type="domain" description="D-isomer specific 2-hydroxyacid dehydrogenase NAD-binding" evidence="4">
    <location>
        <begin position="96"/>
        <end position="281"/>
    </location>
</feature>
<gene>
    <name evidence="5" type="ORF">XJ44_01575</name>
</gene>
<comment type="caution">
    <text evidence="5">The sequence shown here is derived from an EMBL/GenBank/DDBJ whole genome shotgun (WGS) entry which is preliminary data.</text>
</comment>
<dbReference type="SUPFAM" id="SSF51735">
    <property type="entry name" value="NAD(P)-binding Rossmann-fold domains"/>
    <property type="match status" value="1"/>
</dbReference>
<dbReference type="RefSeq" id="WP_077197854.1">
    <property type="nucleotide sequence ID" value="NZ_LBFC01000006.1"/>
</dbReference>
<dbReference type="InterPro" id="IPR006139">
    <property type="entry name" value="D-isomer_2_OHA_DH_cat_dom"/>
</dbReference>
<evidence type="ECO:0000256" key="2">
    <source>
        <dbReference type="RuleBase" id="RU003719"/>
    </source>
</evidence>
<evidence type="ECO:0000313" key="5">
    <source>
        <dbReference type="EMBL" id="ONN27694.1"/>
    </source>
</evidence>
<feature type="domain" description="D-isomer specific 2-hydroxyacid dehydrogenase catalytic" evidence="3">
    <location>
        <begin position="8"/>
        <end position="312"/>
    </location>
</feature>
<name>A0ABX3IK82_9BACT</name>
<dbReference type="InterPro" id="IPR006140">
    <property type="entry name" value="D-isomer_DH_NAD-bd"/>
</dbReference>
<dbReference type="InterPro" id="IPR050223">
    <property type="entry name" value="D-isomer_2-hydroxyacid_DH"/>
</dbReference>
<organism evidence="5 6">
    <name type="scientific">Thermosipho affectus</name>
    <dbReference type="NCBI Taxonomy" id="660294"/>
    <lineage>
        <taxon>Bacteria</taxon>
        <taxon>Thermotogati</taxon>
        <taxon>Thermotogota</taxon>
        <taxon>Thermotogae</taxon>
        <taxon>Thermotogales</taxon>
        <taxon>Fervidobacteriaceae</taxon>
        <taxon>Thermosipho</taxon>
    </lineage>
</organism>